<reference evidence="5" key="2">
    <citation type="journal article" date="2019" name="MicrobiologyOpen">
        <title>High-quality draft genome sequence of Gaiella occulta isolated from a 150 meter deep mineral water borehole and comparison with the genome sequences of other deep-branching lineages of the phylum Actinobacteria.</title>
        <authorList>
            <person name="Severino R."/>
            <person name="Froufe H.J.C."/>
            <person name="Barroso C."/>
            <person name="Albuquerque L."/>
            <person name="Lobo-da-Cunha A."/>
            <person name="da Costa M.S."/>
            <person name="Egas C."/>
        </authorList>
    </citation>
    <scope>NUCLEOTIDE SEQUENCE [LARGE SCALE GENOMIC DNA]</scope>
    <source>
        <strain evidence="5">F2-233</strain>
    </source>
</reference>
<dbReference type="PANTHER" id="PTHR30055">
    <property type="entry name" value="HTH-TYPE TRANSCRIPTIONAL REGULATOR RUTR"/>
    <property type="match status" value="1"/>
</dbReference>
<dbReference type="AlphaFoldDB" id="A0A7M2YYT0"/>
<evidence type="ECO:0000256" key="1">
    <source>
        <dbReference type="ARBA" id="ARBA00023125"/>
    </source>
</evidence>
<dbReference type="Pfam" id="PF00440">
    <property type="entry name" value="TetR_N"/>
    <property type="match status" value="1"/>
</dbReference>
<protein>
    <submittedName>
        <fullName evidence="4">TetR-type HTH domain-containing protein</fullName>
    </submittedName>
</protein>
<feature type="domain" description="HTH tetR-type" evidence="3">
    <location>
        <begin position="11"/>
        <end position="71"/>
    </location>
</feature>
<proteinExistence type="predicted"/>
<reference evidence="4 5" key="1">
    <citation type="submission" date="2018-07" db="EMBL/GenBank/DDBJ databases">
        <title>High-quality-draft genome sequence of Gaiella occulta.</title>
        <authorList>
            <person name="Severino R."/>
            <person name="Froufe H.J.C."/>
            <person name="Rainey F.A."/>
            <person name="Barroso C."/>
            <person name="Albuquerque L."/>
            <person name="Lobo-Da-Cunha A."/>
            <person name="Da Costa M.S."/>
            <person name="Egas C."/>
        </authorList>
    </citation>
    <scope>NUCLEOTIDE SEQUENCE [LARGE SCALE GENOMIC DNA]</scope>
    <source>
        <strain evidence="4 5">F2-233</strain>
    </source>
</reference>
<keyword evidence="1 2" id="KW-0238">DNA-binding</keyword>
<organism evidence="4 5">
    <name type="scientific">Gaiella occulta</name>
    <dbReference type="NCBI Taxonomy" id="1002870"/>
    <lineage>
        <taxon>Bacteria</taxon>
        <taxon>Bacillati</taxon>
        <taxon>Actinomycetota</taxon>
        <taxon>Thermoleophilia</taxon>
        <taxon>Gaiellales</taxon>
        <taxon>Gaiellaceae</taxon>
        <taxon>Gaiella</taxon>
    </lineage>
</organism>
<dbReference type="SUPFAM" id="SSF46689">
    <property type="entry name" value="Homeodomain-like"/>
    <property type="match status" value="1"/>
</dbReference>
<dbReference type="PANTHER" id="PTHR30055:SF226">
    <property type="entry name" value="HTH-TYPE TRANSCRIPTIONAL REGULATOR PKSA"/>
    <property type="match status" value="1"/>
</dbReference>
<accession>A0A7M2YYT0</accession>
<sequence>MATSNARPRGALRRRAILEATLRVVGRDGAGALTHRAVAREAGVPLAATTYYFASKDDLVREAFAFAMAEDVAALQAESLLPTRGELTAGALAQRLTALMASRIGDDRATLLVQYALELEAARRSELTALSRAWTAAYVGAVAPALAALGSADPKLDAWIVVTALAGMELESLASGEVDAATALLPAVERLLVSLVG</sequence>
<evidence type="ECO:0000313" key="5">
    <source>
        <dbReference type="Proteomes" id="UP000254134"/>
    </source>
</evidence>
<gene>
    <name evidence="4" type="ORF">Gocc_1113</name>
</gene>
<dbReference type="Proteomes" id="UP000254134">
    <property type="component" value="Unassembled WGS sequence"/>
</dbReference>
<feature type="DNA-binding region" description="H-T-H motif" evidence="2">
    <location>
        <begin position="34"/>
        <end position="53"/>
    </location>
</feature>
<dbReference type="EMBL" id="QQZY01000002">
    <property type="protein sequence ID" value="RDI75315.1"/>
    <property type="molecule type" value="Genomic_DNA"/>
</dbReference>
<evidence type="ECO:0000259" key="3">
    <source>
        <dbReference type="PROSITE" id="PS50977"/>
    </source>
</evidence>
<dbReference type="RefSeq" id="WP_181813403.1">
    <property type="nucleotide sequence ID" value="NZ_QQZY01000002.1"/>
</dbReference>
<dbReference type="PROSITE" id="PS50977">
    <property type="entry name" value="HTH_TETR_2"/>
    <property type="match status" value="1"/>
</dbReference>
<evidence type="ECO:0000313" key="4">
    <source>
        <dbReference type="EMBL" id="RDI75315.1"/>
    </source>
</evidence>
<dbReference type="Pfam" id="PF17940">
    <property type="entry name" value="TetR_C_31"/>
    <property type="match status" value="1"/>
</dbReference>
<dbReference type="InterPro" id="IPR001647">
    <property type="entry name" value="HTH_TetR"/>
</dbReference>
<comment type="caution">
    <text evidence="4">The sequence shown here is derived from an EMBL/GenBank/DDBJ whole genome shotgun (WGS) entry which is preliminary data.</text>
</comment>
<evidence type="ECO:0000256" key="2">
    <source>
        <dbReference type="PROSITE-ProRule" id="PRU00335"/>
    </source>
</evidence>
<dbReference type="Gene3D" id="1.10.357.10">
    <property type="entry name" value="Tetracycline Repressor, domain 2"/>
    <property type="match status" value="1"/>
</dbReference>
<dbReference type="InterPro" id="IPR041583">
    <property type="entry name" value="TetR_C_31"/>
</dbReference>
<dbReference type="InterPro" id="IPR009057">
    <property type="entry name" value="Homeodomain-like_sf"/>
</dbReference>
<keyword evidence="5" id="KW-1185">Reference proteome</keyword>
<name>A0A7M2YYT0_9ACTN</name>
<dbReference type="GO" id="GO:0000976">
    <property type="term" value="F:transcription cis-regulatory region binding"/>
    <property type="evidence" value="ECO:0007669"/>
    <property type="project" value="TreeGrafter"/>
</dbReference>
<dbReference type="GO" id="GO:0003700">
    <property type="term" value="F:DNA-binding transcription factor activity"/>
    <property type="evidence" value="ECO:0007669"/>
    <property type="project" value="TreeGrafter"/>
</dbReference>
<dbReference type="InterPro" id="IPR050109">
    <property type="entry name" value="HTH-type_TetR-like_transc_reg"/>
</dbReference>